<dbReference type="GO" id="GO:0005886">
    <property type="term" value="C:plasma membrane"/>
    <property type="evidence" value="ECO:0007669"/>
    <property type="project" value="UniProtKB-SubCell"/>
</dbReference>
<evidence type="ECO:0000313" key="11">
    <source>
        <dbReference type="EMBL" id="SCC21608.1"/>
    </source>
</evidence>
<dbReference type="SUPFAM" id="SSF103481">
    <property type="entry name" value="Multidrug resistance efflux transporter EmrE"/>
    <property type="match status" value="2"/>
</dbReference>
<dbReference type="InterPro" id="IPR004779">
    <property type="entry name" value="CO/AA/NH_transpt"/>
</dbReference>
<dbReference type="EMBL" id="FMBA01000046">
    <property type="protein sequence ID" value="SCC21608.1"/>
    <property type="molecule type" value="Genomic_DNA"/>
</dbReference>
<feature type="transmembrane region" description="Helical" evidence="9">
    <location>
        <begin position="40"/>
        <end position="58"/>
    </location>
</feature>
<keyword evidence="12" id="KW-1185">Reference proteome</keyword>
<keyword evidence="5 9" id="KW-0812">Transmembrane</keyword>
<sequence>MQFIYHCLYELIMVYLIFVTIIWSFSFSFIGVYISGQVDTWFAVVMRVLLAFIIFFPFLRFKNIKLKTMFLLMGVGACQLGIMYFFYYNSFQYISVPEVLLFTIFTPIYVTVIYDLLQGHPLRLSYLFTAIIAVIGAAIIRYDHISANFIIGFLLIQGANIVFALGQVGYKRIMEIYPMPQHQAFAWVYFGAVIVAALGWVLFGNWSKLPTTHLQWGIIVWLGVIASGLCYFLWNFGATKVDSGTLAIMNNVVIPTGILVNVVIWHQSIDWLRFLLGSVVIVLALLLHYKIKKRVVH</sequence>
<dbReference type="PANTHER" id="PTHR32322:SF2">
    <property type="entry name" value="EAMA DOMAIN-CONTAINING PROTEIN"/>
    <property type="match status" value="1"/>
</dbReference>
<protein>
    <submittedName>
        <fullName evidence="11">Carboxylate/amino acid/amine transporter</fullName>
    </submittedName>
</protein>
<evidence type="ECO:0000256" key="1">
    <source>
        <dbReference type="ARBA" id="ARBA00004651"/>
    </source>
</evidence>
<evidence type="ECO:0000256" key="5">
    <source>
        <dbReference type="ARBA" id="ARBA00022692"/>
    </source>
</evidence>
<evidence type="ECO:0000256" key="9">
    <source>
        <dbReference type="SAM" id="Phobius"/>
    </source>
</evidence>
<proteinExistence type="inferred from homology"/>
<feature type="domain" description="EamA" evidence="10">
    <location>
        <begin position="13"/>
        <end position="141"/>
    </location>
</feature>
<reference evidence="12" key="1">
    <citation type="submission" date="2016-08" db="EMBL/GenBank/DDBJ databases">
        <authorList>
            <person name="Varghese N."/>
            <person name="Submissions Spin"/>
        </authorList>
    </citation>
    <scope>NUCLEOTIDE SEQUENCE [LARGE SCALE GENOMIC DNA]</scope>
    <source>
        <strain evidence="12">R-53144</strain>
    </source>
</reference>
<keyword evidence="3" id="KW-0813">Transport</keyword>
<evidence type="ECO:0000256" key="2">
    <source>
        <dbReference type="ARBA" id="ARBA00007362"/>
    </source>
</evidence>
<feature type="transmembrane region" description="Helical" evidence="9">
    <location>
        <begin position="271"/>
        <end position="289"/>
    </location>
</feature>
<evidence type="ECO:0000256" key="6">
    <source>
        <dbReference type="ARBA" id="ARBA00022737"/>
    </source>
</evidence>
<keyword evidence="7 9" id="KW-1133">Transmembrane helix</keyword>
<gene>
    <name evidence="11" type="ORF">GA0061080_104615</name>
</gene>
<keyword evidence="4" id="KW-1003">Cell membrane</keyword>
<feature type="transmembrane region" description="Helical" evidence="9">
    <location>
        <begin position="99"/>
        <end position="117"/>
    </location>
</feature>
<keyword evidence="6" id="KW-0677">Repeat</keyword>
<feature type="transmembrane region" description="Helical" evidence="9">
    <location>
        <begin position="148"/>
        <end position="170"/>
    </location>
</feature>
<organism evidence="11 12">
    <name type="scientific">Gilliamella intestini</name>
    <dbReference type="NCBI Taxonomy" id="1798183"/>
    <lineage>
        <taxon>Bacteria</taxon>
        <taxon>Pseudomonadati</taxon>
        <taxon>Pseudomonadota</taxon>
        <taxon>Gammaproteobacteria</taxon>
        <taxon>Orbales</taxon>
        <taxon>Orbaceae</taxon>
        <taxon>Gilliamella</taxon>
    </lineage>
</organism>
<dbReference type="AlphaFoldDB" id="A0A1C4CRA0"/>
<feature type="transmembrane region" description="Helical" evidence="9">
    <location>
        <begin position="12"/>
        <end position="34"/>
    </location>
</feature>
<dbReference type="Pfam" id="PF00892">
    <property type="entry name" value="EamA"/>
    <property type="match status" value="2"/>
</dbReference>
<evidence type="ECO:0000256" key="4">
    <source>
        <dbReference type="ARBA" id="ARBA00022475"/>
    </source>
</evidence>
<dbReference type="Proteomes" id="UP000199698">
    <property type="component" value="Unassembled WGS sequence"/>
</dbReference>
<evidence type="ECO:0000256" key="3">
    <source>
        <dbReference type="ARBA" id="ARBA00022448"/>
    </source>
</evidence>
<feature type="transmembrane region" description="Helical" evidence="9">
    <location>
        <begin position="214"/>
        <end position="234"/>
    </location>
</feature>
<feature type="transmembrane region" description="Helical" evidence="9">
    <location>
        <begin position="246"/>
        <end position="265"/>
    </location>
</feature>
<keyword evidence="8 9" id="KW-0472">Membrane</keyword>
<name>A0A1C4CRA0_9GAMM</name>
<evidence type="ECO:0000259" key="10">
    <source>
        <dbReference type="Pfam" id="PF00892"/>
    </source>
</evidence>
<dbReference type="STRING" id="1798183.GA0061080_104615"/>
<feature type="domain" description="EamA" evidence="10">
    <location>
        <begin position="151"/>
        <end position="287"/>
    </location>
</feature>
<dbReference type="PANTHER" id="PTHR32322">
    <property type="entry name" value="INNER MEMBRANE TRANSPORTER"/>
    <property type="match status" value="1"/>
</dbReference>
<feature type="transmembrane region" description="Helical" evidence="9">
    <location>
        <begin position="182"/>
        <end position="202"/>
    </location>
</feature>
<dbReference type="InterPro" id="IPR037185">
    <property type="entry name" value="EmrE-like"/>
</dbReference>
<comment type="subcellular location">
    <subcellularLocation>
        <location evidence="1">Cell membrane</location>
        <topology evidence="1">Multi-pass membrane protein</topology>
    </subcellularLocation>
</comment>
<evidence type="ECO:0000256" key="8">
    <source>
        <dbReference type="ARBA" id="ARBA00023136"/>
    </source>
</evidence>
<accession>A0A1C4CRA0</accession>
<dbReference type="InterPro" id="IPR000620">
    <property type="entry name" value="EamA_dom"/>
</dbReference>
<evidence type="ECO:0000313" key="12">
    <source>
        <dbReference type="Proteomes" id="UP000199698"/>
    </source>
</evidence>
<feature type="transmembrane region" description="Helical" evidence="9">
    <location>
        <begin position="70"/>
        <end position="87"/>
    </location>
</feature>
<comment type="similarity">
    <text evidence="2">Belongs to the EamA transporter family.</text>
</comment>
<dbReference type="NCBIfam" id="TIGR00950">
    <property type="entry name" value="2A78"/>
    <property type="match status" value="1"/>
</dbReference>
<evidence type="ECO:0000256" key="7">
    <source>
        <dbReference type="ARBA" id="ARBA00022989"/>
    </source>
</evidence>
<feature type="transmembrane region" description="Helical" evidence="9">
    <location>
        <begin position="124"/>
        <end position="142"/>
    </location>
</feature>
<dbReference type="InterPro" id="IPR050638">
    <property type="entry name" value="AA-Vitamin_Transporters"/>
</dbReference>